<dbReference type="RefSeq" id="WP_115826828.1">
    <property type="nucleotide sequence ID" value="NZ_QTUB01000001.1"/>
</dbReference>
<dbReference type="InterPro" id="IPR017926">
    <property type="entry name" value="GATASE"/>
</dbReference>
<feature type="domain" description="Glutamine amidotransferase" evidence="5">
    <location>
        <begin position="446"/>
        <end position="625"/>
    </location>
</feature>
<reference evidence="7 8" key="1">
    <citation type="submission" date="2018-08" db="EMBL/GenBank/DDBJ databases">
        <title>Genomic Encyclopedia of Archaeal and Bacterial Type Strains, Phase II (KMG-II): from individual species to whole genera.</title>
        <authorList>
            <person name="Goeker M."/>
        </authorList>
    </citation>
    <scope>NUCLEOTIDE SEQUENCE [LARGE SCALE GENOMIC DNA]</scope>
    <source>
        <strain evidence="7 8">DSM 17905</strain>
    </source>
</reference>
<dbReference type="SUPFAM" id="SSF56322">
    <property type="entry name" value="ADC synthase"/>
    <property type="match status" value="1"/>
</dbReference>
<dbReference type="Pfam" id="PF00117">
    <property type="entry name" value="GATase"/>
    <property type="match status" value="1"/>
</dbReference>
<dbReference type="PANTHER" id="PTHR11236">
    <property type="entry name" value="AMINOBENZOATE/ANTHRANILATE SYNTHASE"/>
    <property type="match status" value="1"/>
</dbReference>
<evidence type="ECO:0000256" key="2">
    <source>
        <dbReference type="ARBA" id="ARBA00022962"/>
    </source>
</evidence>
<sequence>MMNTYFFEEGTILQKIIAGYFDTYALVYRPDKFKKATVEILVGTECILKNLKELDQLQSEQRAMGNWGILLVTPYRQIKERGFTVIDDNTPFRALVVNQYETCLLEDAIDILPEVPVDISNTYFNPNDENYEKIVKEIIENEIGTGEGANFVIKRTLNGDMTHYDDHVGMTIFRNLLEQEKGAYWTFFIHMKEITLVGASPEMHISLNAKSVSMMPISGTYRFPASGQTKEGLFNFLQDTKEEGELSMVLDEELKMMTNICSSDVKVQGPSLINMSKLAHVYYNLKGSTELSVSEILRLSMFAPTVVGSPLENATRVIARYEKHGRSYYSGFTALIENVNNKSWLLDSAILIRTAEISKGGKIQVGVGATLVRDSNPLSEVQETIAKASAIQNAMGMIVSDTISIKREDINKILKKRNERLSSFWFGDMMQSSNHSLNDISKPEIVILDNEDTFTSMMAYQLREVGFKVDVKSFSSIGDIEPSKLLVVGPGPGDPCNLTDPRVLTSRHIIMNTMVQNQPFISICFGHQILCTLLGLPIERLSPPNQGIQKKISIFGKTEYVGFYNTFTAISESECITSPVGDILVYRDPLSKHVHGLKGKNFCSMQFHPESILTKEGHRILKDAIYSVITHKDRAVFEWA</sequence>
<dbReference type="AlphaFoldDB" id="A0A3D9UMU4"/>
<dbReference type="InterPro" id="IPR029062">
    <property type="entry name" value="Class_I_gatase-like"/>
</dbReference>
<keyword evidence="2" id="KW-0315">Glutamine amidotransferase</keyword>
<dbReference type="GO" id="GO:0000162">
    <property type="term" value="P:L-tryptophan biosynthetic process"/>
    <property type="evidence" value="ECO:0007669"/>
    <property type="project" value="TreeGrafter"/>
</dbReference>
<dbReference type="PROSITE" id="PS51273">
    <property type="entry name" value="GATASE_TYPE_1"/>
    <property type="match status" value="1"/>
</dbReference>
<dbReference type="GO" id="GO:0004049">
    <property type="term" value="F:anthranilate synthase activity"/>
    <property type="evidence" value="ECO:0007669"/>
    <property type="project" value="UniProtKB-EC"/>
</dbReference>
<dbReference type="Pfam" id="PF00425">
    <property type="entry name" value="Chorismate_bind"/>
    <property type="match status" value="1"/>
</dbReference>
<comment type="caution">
    <text evidence="7">The sequence shown here is derived from an EMBL/GenBank/DDBJ whole genome shotgun (WGS) entry which is preliminary data.</text>
</comment>
<keyword evidence="8" id="KW-1185">Reference proteome</keyword>
<proteinExistence type="predicted"/>
<dbReference type="InterPro" id="IPR015890">
    <property type="entry name" value="Chorismate_C"/>
</dbReference>
<dbReference type="SUPFAM" id="SSF52317">
    <property type="entry name" value="Class I glutamine amidotransferase-like"/>
    <property type="match status" value="1"/>
</dbReference>
<evidence type="ECO:0000256" key="3">
    <source>
        <dbReference type="ARBA" id="ARBA00023239"/>
    </source>
</evidence>
<evidence type="ECO:0000313" key="7">
    <source>
        <dbReference type="EMBL" id="REF27955.1"/>
    </source>
</evidence>
<accession>A0A3D9UMU4</accession>
<dbReference type="EC" id="4.1.3.27" evidence="1"/>
<evidence type="ECO:0000256" key="4">
    <source>
        <dbReference type="ARBA" id="ARBA00047683"/>
    </source>
</evidence>
<dbReference type="Gene3D" id="3.40.50.880">
    <property type="match status" value="1"/>
</dbReference>
<dbReference type="CDD" id="cd01743">
    <property type="entry name" value="GATase1_Anthranilate_Synthase"/>
    <property type="match status" value="1"/>
</dbReference>
<dbReference type="Gene3D" id="3.60.120.10">
    <property type="entry name" value="Anthranilate synthase"/>
    <property type="match status" value="1"/>
</dbReference>
<dbReference type="PRINTS" id="PR00096">
    <property type="entry name" value="GATASE"/>
</dbReference>
<dbReference type="PRINTS" id="PR00097">
    <property type="entry name" value="ANTSNTHASEII"/>
</dbReference>
<gene>
    <name evidence="7" type="ORF">BDD26_2792</name>
</gene>
<evidence type="ECO:0000256" key="1">
    <source>
        <dbReference type="ARBA" id="ARBA00012266"/>
    </source>
</evidence>
<dbReference type="InterPro" id="IPR019999">
    <property type="entry name" value="Anth_synth_I-like"/>
</dbReference>
<dbReference type="InterPro" id="IPR006221">
    <property type="entry name" value="TrpG/PapA_dom"/>
</dbReference>
<organism evidence="7 8">
    <name type="scientific">Xenorhabdus cabanillasii</name>
    <dbReference type="NCBI Taxonomy" id="351673"/>
    <lineage>
        <taxon>Bacteria</taxon>
        <taxon>Pseudomonadati</taxon>
        <taxon>Pseudomonadota</taxon>
        <taxon>Gammaproteobacteria</taxon>
        <taxon>Enterobacterales</taxon>
        <taxon>Morganellaceae</taxon>
        <taxon>Xenorhabdus</taxon>
    </lineage>
</organism>
<feature type="domain" description="Chorismate-utilising enzyme C-terminal" evidence="6">
    <location>
        <begin position="128"/>
        <end position="387"/>
    </location>
</feature>
<evidence type="ECO:0000259" key="5">
    <source>
        <dbReference type="Pfam" id="PF00117"/>
    </source>
</evidence>
<dbReference type="InterPro" id="IPR005801">
    <property type="entry name" value="ADC_synthase"/>
</dbReference>
<dbReference type="Proteomes" id="UP000256294">
    <property type="component" value="Unassembled WGS sequence"/>
</dbReference>
<name>A0A3D9UMU4_9GAMM</name>
<protein>
    <recommendedName>
        <fullName evidence="1">anthranilate synthase</fullName>
        <ecNumber evidence="1">4.1.3.27</ecNumber>
    </recommendedName>
</protein>
<dbReference type="EMBL" id="QTUB01000001">
    <property type="protein sequence ID" value="REF27955.1"/>
    <property type="molecule type" value="Genomic_DNA"/>
</dbReference>
<keyword evidence="3" id="KW-0456">Lyase</keyword>
<comment type="catalytic activity">
    <reaction evidence="4">
        <text>chorismate + L-glutamine = anthranilate + pyruvate + L-glutamate + H(+)</text>
        <dbReference type="Rhea" id="RHEA:21732"/>
        <dbReference type="ChEBI" id="CHEBI:15361"/>
        <dbReference type="ChEBI" id="CHEBI:15378"/>
        <dbReference type="ChEBI" id="CHEBI:16567"/>
        <dbReference type="ChEBI" id="CHEBI:29748"/>
        <dbReference type="ChEBI" id="CHEBI:29985"/>
        <dbReference type="ChEBI" id="CHEBI:58359"/>
        <dbReference type="EC" id="4.1.3.27"/>
    </reaction>
</comment>
<evidence type="ECO:0000259" key="6">
    <source>
        <dbReference type="Pfam" id="PF00425"/>
    </source>
</evidence>
<evidence type="ECO:0000313" key="8">
    <source>
        <dbReference type="Proteomes" id="UP000256294"/>
    </source>
</evidence>
<dbReference type="PANTHER" id="PTHR11236:SF49">
    <property type="entry name" value="ANTHRANILATE SYNTHASE COMPONENT 1"/>
    <property type="match status" value="1"/>
</dbReference>